<reference evidence="2" key="1">
    <citation type="journal article" date="2020" name="Nature">
        <title>Giant virus diversity and host interactions through global metagenomics.</title>
        <authorList>
            <person name="Schulz F."/>
            <person name="Roux S."/>
            <person name="Paez-Espino D."/>
            <person name="Jungbluth S."/>
            <person name="Walsh D.A."/>
            <person name="Denef V.J."/>
            <person name="McMahon K.D."/>
            <person name="Konstantinidis K.T."/>
            <person name="Eloe-Fadrosh E.A."/>
            <person name="Kyrpides N.C."/>
            <person name="Woyke T."/>
        </authorList>
    </citation>
    <scope>NUCLEOTIDE SEQUENCE</scope>
    <source>
        <strain evidence="2">GVMAG-M-3300023179-138</strain>
    </source>
</reference>
<dbReference type="SUPFAM" id="SSF57850">
    <property type="entry name" value="RING/U-box"/>
    <property type="match status" value="1"/>
</dbReference>
<evidence type="ECO:0000259" key="1">
    <source>
        <dbReference type="Pfam" id="PF13639"/>
    </source>
</evidence>
<feature type="domain" description="RING-type" evidence="1">
    <location>
        <begin position="158"/>
        <end position="199"/>
    </location>
</feature>
<protein>
    <recommendedName>
        <fullName evidence="1">RING-type domain-containing protein</fullName>
    </recommendedName>
</protein>
<dbReference type="AlphaFoldDB" id="A0A6C0E6B9"/>
<proteinExistence type="predicted"/>
<evidence type="ECO:0000313" key="2">
    <source>
        <dbReference type="EMBL" id="QHT24262.1"/>
    </source>
</evidence>
<dbReference type="Pfam" id="PF13639">
    <property type="entry name" value="zf-RING_2"/>
    <property type="match status" value="1"/>
</dbReference>
<accession>A0A6C0E6B9</accession>
<sequence>MSVMVELEQIQSFVGRHLAIWRAHKKTFYAVEWDGDSRTWRSWVPSNVEELSRHTSSHRPGFATINLGTGRSVAARANGDFLYNAYHIIPIVKIAGQIPNTWKAREFGHATPLTPGLAIEALWIAAPDPVPVPVPVPPAIPRRIAVLIAEHAVKNNDRCPITMESISPLTAAVTTCYHVFDGAALMTWLASNSQCPECRQPCSAVFASA</sequence>
<dbReference type="EMBL" id="MN739743">
    <property type="protein sequence ID" value="QHT24262.1"/>
    <property type="molecule type" value="Genomic_DNA"/>
</dbReference>
<dbReference type="InterPro" id="IPR001841">
    <property type="entry name" value="Znf_RING"/>
</dbReference>
<dbReference type="InterPro" id="IPR013083">
    <property type="entry name" value="Znf_RING/FYVE/PHD"/>
</dbReference>
<organism evidence="2">
    <name type="scientific">viral metagenome</name>
    <dbReference type="NCBI Taxonomy" id="1070528"/>
    <lineage>
        <taxon>unclassified sequences</taxon>
        <taxon>metagenomes</taxon>
        <taxon>organismal metagenomes</taxon>
    </lineage>
</organism>
<dbReference type="Gene3D" id="3.30.40.10">
    <property type="entry name" value="Zinc/RING finger domain, C3HC4 (zinc finger)"/>
    <property type="match status" value="1"/>
</dbReference>
<name>A0A6C0E6B9_9ZZZZ</name>